<evidence type="ECO:0000256" key="1">
    <source>
        <dbReference type="ARBA" id="ARBA00001974"/>
    </source>
</evidence>
<dbReference type="InterPro" id="IPR004099">
    <property type="entry name" value="Pyr_nucl-diS_OxRdtase_dimer"/>
</dbReference>
<reference evidence="8 9" key="1">
    <citation type="submission" date="2019-03" db="EMBL/GenBank/DDBJ databases">
        <authorList>
            <person name="Nijsse B."/>
        </authorList>
    </citation>
    <scope>NUCLEOTIDE SEQUENCE [LARGE SCALE GENOMIC DNA]</scope>
    <source>
        <strain evidence="8">Desulfoluna butyratoxydans MSL71</strain>
    </source>
</reference>
<feature type="domain" description="Rhodanese" evidence="7">
    <location>
        <begin position="468"/>
        <end position="551"/>
    </location>
</feature>
<evidence type="ECO:0000313" key="9">
    <source>
        <dbReference type="Proteomes" id="UP000507962"/>
    </source>
</evidence>
<keyword evidence="6" id="KW-0676">Redox-active center</keyword>
<dbReference type="InterPro" id="IPR050260">
    <property type="entry name" value="FAD-bd_OxRdtase"/>
</dbReference>
<dbReference type="Gene3D" id="3.40.250.10">
    <property type="entry name" value="Rhodanese-like domain"/>
    <property type="match status" value="1"/>
</dbReference>
<dbReference type="PROSITE" id="PS50206">
    <property type="entry name" value="RHODANESE_3"/>
    <property type="match status" value="1"/>
</dbReference>
<dbReference type="Pfam" id="PF02852">
    <property type="entry name" value="Pyr_redox_dim"/>
    <property type="match status" value="1"/>
</dbReference>
<dbReference type="SUPFAM" id="SSF55424">
    <property type="entry name" value="FAD/NAD-linked reductases, dimerisation (C-terminal) domain"/>
    <property type="match status" value="1"/>
</dbReference>
<keyword evidence="3" id="KW-0285">Flavoprotein</keyword>
<dbReference type="PANTHER" id="PTHR43429">
    <property type="entry name" value="PYRIDINE NUCLEOTIDE-DISULFIDE OXIDOREDUCTASE DOMAIN-CONTAINING"/>
    <property type="match status" value="1"/>
</dbReference>
<comment type="cofactor">
    <cofactor evidence="1">
        <name>FAD</name>
        <dbReference type="ChEBI" id="CHEBI:57692"/>
    </cofactor>
</comment>
<keyword evidence="4" id="KW-0274">FAD</keyword>
<evidence type="ECO:0000256" key="2">
    <source>
        <dbReference type="ARBA" id="ARBA00009130"/>
    </source>
</evidence>
<dbReference type="EMBL" id="CAADHO010000003">
    <property type="protein sequence ID" value="VFQ44770.1"/>
    <property type="molecule type" value="Genomic_DNA"/>
</dbReference>
<dbReference type="AlphaFoldDB" id="A0A4U8YM58"/>
<dbReference type="Gene3D" id="3.50.50.60">
    <property type="entry name" value="FAD/NAD(P)-binding domain"/>
    <property type="match status" value="2"/>
</dbReference>
<dbReference type="GO" id="GO:0016491">
    <property type="term" value="F:oxidoreductase activity"/>
    <property type="evidence" value="ECO:0007669"/>
    <property type="project" value="UniProtKB-KW"/>
</dbReference>
<accession>A0A4U8YM58</accession>
<keyword evidence="5" id="KW-0560">Oxidoreductase</keyword>
<keyword evidence="9" id="KW-1185">Reference proteome</keyword>
<organism evidence="8 9">
    <name type="scientific">Desulfoluna butyratoxydans</name>
    <dbReference type="NCBI Taxonomy" id="231438"/>
    <lineage>
        <taxon>Bacteria</taxon>
        <taxon>Pseudomonadati</taxon>
        <taxon>Thermodesulfobacteriota</taxon>
        <taxon>Desulfobacteria</taxon>
        <taxon>Desulfobacterales</taxon>
        <taxon>Desulfolunaceae</taxon>
        <taxon>Desulfoluna</taxon>
    </lineage>
</organism>
<dbReference type="InterPro" id="IPR016156">
    <property type="entry name" value="FAD/NAD-linked_Rdtase_dimer_sf"/>
</dbReference>
<comment type="similarity">
    <text evidence="2">Belongs to the class-III pyridine nucleotide-disulfide oxidoreductase family.</text>
</comment>
<dbReference type="Pfam" id="PF00581">
    <property type="entry name" value="Rhodanese"/>
    <property type="match status" value="1"/>
</dbReference>
<dbReference type="PRINTS" id="PR00411">
    <property type="entry name" value="PNDRDTASEI"/>
</dbReference>
<evidence type="ECO:0000256" key="3">
    <source>
        <dbReference type="ARBA" id="ARBA00022630"/>
    </source>
</evidence>
<protein>
    <submittedName>
        <fullName evidence="8">Fad/nad-linked reductase dimerisation domain</fullName>
    </submittedName>
</protein>
<name>A0A4U8YM58_9BACT</name>
<dbReference type="PRINTS" id="PR00368">
    <property type="entry name" value="FADPNR"/>
</dbReference>
<dbReference type="SUPFAM" id="SSF51905">
    <property type="entry name" value="FAD/NAD(P)-binding domain"/>
    <property type="match status" value="2"/>
</dbReference>
<dbReference type="InterPro" id="IPR001763">
    <property type="entry name" value="Rhodanese-like_dom"/>
</dbReference>
<dbReference type="SUPFAM" id="SSF52821">
    <property type="entry name" value="Rhodanese/Cell cycle control phosphatase"/>
    <property type="match status" value="1"/>
</dbReference>
<dbReference type="InterPro" id="IPR036188">
    <property type="entry name" value="FAD/NAD-bd_sf"/>
</dbReference>
<evidence type="ECO:0000256" key="5">
    <source>
        <dbReference type="ARBA" id="ARBA00023002"/>
    </source>
</evidence>
<evidence type="ECO:0000256" key="4">
    <source>
        <dbReference type="ARBA" id="ARBA00022827"/>
    </source>
</evidence>
<dbReference type="Proteomes" id="UP000507962">
    <property type="component" value="Unassembled WGS sequence"/>
</dbReference>
<gene>
    <name evidence="8" type="ORF">MSL71_24270</name>
</gene>
<evidence type="ECO:0000313" key="8">
    <source>
        <dbReference type="EMBL" id="VFQ44770.1"/>
    </source>
</evidence>
<dbReference type="RefSeq" id="WP_180140589.1">
    <property type="nucleotide sequence ID" value="NZ_CAADHO010000003.1"/>
</dbReference>
<dbReference type="PANTHER" id="PTHR43429:SF1">
    <property type="entry name" value="NAD(P)H SULFUR OXIDOREDUCTASE (COA-DEPENDENT)"/>
    <property type="match status" value="1"/>
</dbReference>
<dbReference type="InterPro" id="IPR023753">
    <property type="entry name" value="FAD/NAD-binding_dom"/>
</dbReference>
<evidence type="ECO:0000256" key="6">
    <source>
        <dbReference type="ARBA" id="ARBA00023284"/>
    </source>
</evidence>
<dbReference type="Pfam" id="PF07992">
    <property type="entry name" value="Pyr_redox_2"/>
    <property type="match status" value="1"/>
</dbReference>
<evidence type="ECO:0000259" key="7">
    <source>
        <dbReference type="PROSITE" id="PS50206"/>
    </source>
</evidence>
<sequence>MQRIVIVGGVAGGATAAARARRLEEDAEIIIFERGEYISFANCGLPYYIGGVITERDALLVTTEESFSSRYNVDIRSMTEVTDIDREKKEVTVRDVRTGKTSVEGYDRLILSPGAEPFRPAIKGIDLPGVFTLRNIPDTDRIKRYVDAKAPKTALVAGAGFIGLEMAENLVERGVETTVVELTDQIMPPLDVEMAAAVETHVKSKGTTVFTSTSVQGIEATDGAYDVVLQNGKGSETRRYDLVLLATGVRPETSLAKAADLAMSDKGGVRVDASMMTSDPAILATGDAVTTLDYVSGAEVVIPLAGPANRQGRIAADNASGRRSVYKGTLGTSIAKIFDMNAASTGMSEKRLKADNIPYKASWTHSGSHAGYYPGAEMMAIKLLFAPNDGKVLGAQIVGGKGVDKRIDVIATAIKAGMTVFDLQELELAYAPPFSSAKDPVNIAGYVAGNILMGDVEMIDYTETLAADPEKDLILDVRTDEEIEENGTLDHVLHIPVDQIRNRCDEIDKSKRVLVLCAIGLRGYLGYRILKHRGYDVKAVAGGYATLRHMR</sequence>
<dbReference type="InterPro" id="IPR036873">
    <property type="entry name" value="Rhodanese-like_dom_sf"/>
</dbReference>
<proteinExistence type="inferred from homology"/>